<sequence length="83" mass="9045">MWSQNLDPCRIEVMDECESGGYYGWSTVCGVGGWRLRLLRITIVTSGGVGMDDGVNRLVVGYGVINCTSLVVRVMDDGCRPSL</sequence>
<protein>
    <submittedName>
        <fullName evidence="1">Uncharacterized protein</fullName>
    </submittedName>
</protein>
<dbReference type="EMBL" id="BGPR01000072">
    <property type="protein sequence ID" value="GBL90482.1"/>
    <property type="molecule type" value="Genomic_DNA"/>
</dbReference>
<reference evidence="1 2" key="1">
    <citation type="journal article" date="2019" name="Sci. Rep.">
        <title>Orb-weaving spider Araneus ventricosus genome elucidates the spidroin gene catalogue.</title>
        <authorList>
            <person name="Kono N."/>
            <person name="Nakamura H."/>
            <person name="Ohtoshi R."/>
            <person name="Moran D.A.P."/>
            <person name="Shinohara A."/>
            <person name="Yoshida Y."/>
            <person name="Fujiwara M."/>
            <person name="Mori M."/>
            <person name="Tomita M."/>
            <person name="Arakawa K."/>
        </authorList>
    </citation>
    <scope>NUCLEOTIDE SEQUENCE [LARGE SCALE GENOMIC DNA]</scope>
</reference>
<comment type="caution">
    <text evidence="1">The sequence shown here is derived from an EMBL/GenBank/DDBJ whole genome shotgun (WGS) entry which is preliminary data.</text>
</comment>
<evidence type="ECO:0000313" key="2">
    <source>
        <dbReference type="Proteomes" id="UP000499080"/>
    </source>
</evidence>
<dbReference type="Proteomes" id="UP000499080">
    <property type="component" value="Unassembled WGS sequence"/>
</dbReference>
<evidence type="ECO:0000313" key="1">
    <source>
        <dbReference type="EMBL" id="GBL90482.1"/>
    </source>
</evidence>
<name>A0A4Y2BDW2_ARAVE</name>
<gene>
    <name evidence="1" type="ORF">AVEN_179410_1</name>
</gene>
<keyword evidence="2" id="KW-1185">Reference proteome</keyword>
<organism evidence="1 2">
    <name type="scientific">Araneus ventricosus</name>
    <name type="common">Orbweaver spider</name>
    <name type="synonym">Epeira ventricosa</name>
    <dbReference type="NCBI Taxonomy" id="182803"/>
    <lineage>
        <taxon>Eukaryota</taxon>
        <taxon>Metazoa</taxon>
        <taxon>Ecdysozoa</taxon>
        <taxon>Arthropoda</taxon>
        <taxon>Chelicerata</taxon>
        <taxon>Arachnida</taxon>
        <taxon>Araneae</taxon>
        <taxon>Araneomorphae</taxon>
        <taxon>Entelegynae</taxon>
        <taxon>Araneoidea</taxon>
        <taxon>Araneidae</taxon>
        <taxon>Araneus</taxon>
    </lineage>
</organism>
<accession>A0A4Y2BDW2</accession>
<dbReference type="AlphaFoldDB" id="A0A4Y2BDW2"/>
<proteinExistence type="predicted"/>